<dbReference type="Gene3D" id="3.10.450.50">
    <property type="match status" value="1"/>
</dbReference>
<proteinExistence type="predicted"/>
<dbReference type="AlphaFoldDB" id="A0A4D6X795"/>
<dbReference type="Pfam" id="PF14534">
    <property type="entry name" value="DUF4440"/>
    <property type="match status" value="1"/>
</dbReference>
<accession>A0A4D6X795</accession>
<dbReference type="SUPFAM" id="SSF54427">
    <property type="entry name" value="NTF2-like"/>
    <property type="match status" value="1"/>
</dbReference>
<dbReference type="EMBL" id="CP039371">
    <property type="protein sequence ID" value="QCI11884.1"/>
    <property type="molecule type" value="Genomic_DNA"/>
</dbReference>
<dbReference type="InterPro" id="IPR032710">
    <property type="entry name" value="NTF2-like_dom_sf"/>
</dbReference>
<evidence type="ECO:0000259" key="1">
    <source>
        <dbReference type="Pfam" id="PF14534"/>
    </source>
</evidence>
<name>A0A4D6X795_PSEPU</name>
<protein>
    <submittedName>
        <fullName evidence="2">Nuclear transport factor 2 family protein</fullName>
    </submittedName>
</protein>
<evidence type="ECO:0000313" key="3">
    <source>
        <dbReference type="Proteomes" id="UP000298551"/>
    </source>
</evidence>
<sequence>MSVSKAWPESAIHALEVRLLERKTRLDRDILNSLLAPDFVEFGANGVVWNRAQIIDALLEQDFVQRQIYDFQIRILSETVVLTTYRCAVLDPSGGSESLRSSIWRQVGGDWQMAFHQGTARARE</sequence>
<dbReference type="OrthoDB" id="121974at2"/>
<organism evidence="2 3">
    <name type="scientific">Pseudomonas putida</name>
    <name type="common">Arthrobacter siderocapsulatus</name>
    <dbReference type="NCBI Taxonomy" id="303"/>
    <lineage>
        <taxon>Bacteria</taxon>
        <taxon>Pseudomonadati</taxon>
        <taxon>Pseudomonadota</taxon>
        <taxon>Gammaproteobacteria</taxon>
        <taxon>Pseudomonadales</taxon>
        <taxon>Pseudomonadaceae</taxon>
        <taxon>Pseudomonas</taxon>
    </lineage>
</organism>
<gene>
    <name evidence="2" type="ORF">E6B08_11175</name>
</gene>
<dbReference type="RefSeq" id="WP_136914048.1">
    <property type="nucleotide sequence ID" value="NZ_CP039371.1"/>
</dbReference>
<dbReference type="InterPro" id="IPR027843">
    <property type="entry name" value="DUF4440"/>
</dbReference>
<dbReference type="Proteomes" id="UP000298551">
    <property type="component" value="Chromosome"/>
</dbReference>
<feature type="domain" description="DUF4440" evidence="1">
    <location>
        <begin position="12"/>
        <end position="113"/>
    </location>
</feature>
<reference evidence="3" key="1">
    <citation type="submission" date="2019-04" db="EMBL/GenBank/DDBJ databases">
        <title>Genome sequence of Pseudomonas putida 1290, an auxin catabolizing strain.</title>
        <authorList>
            <person name="Laird T.S."/>
            <person name="Leveau J.H.J."/>
        </authorList>
    </citation>
    <scope>NUCLEOTIDE SEQUENCE [LARGE SCALE GENOMIC DNA]</scope>
    <source>
        <strain evidence="3">1290</strain>
    </source>
</reference>
<evidence type="ECO:0000313" key="2">
    <source>
        <dbReference type="EMBL" id="QCI11884.1"/>
    </source>
</evidence>